<keyword evidence="3 5" id="KW-1133">Transmembrane helix</keyword>
<protein>
    <submittedName>
        <fullName evidence="6">Uncharacterized protein</fullName>
    </submittedName>
</protein>
<organism evidence="6 7">
    <name type="scientific">Massilia soli</name>
    <dbReference type="NCBI Taxonomy" id="2792854"/>
    <lineage>
        <taxon>Bacteria</taxon>
        <taxon>Pseudomonadati</taxon>
        <taxon>Pseudomonadota</taxon>
        <taxon>Betaproteobacteria</taxon>
        <taxon>Burkholderiales</taxon>
        <taxon>Oxalobacteraceae</taxon>
        <taxon>Telluria group</taxon>
        <taxon>Massilia</taxon>
    </lineage>
</organism>
<keyword evidence="2 5" id="KW-0812">Transmembrane</keyword>
<comment type="subcellular location">
    <subcellularLocation>
        <location evidence="1">Membrane</location>
        <topology evidence="1">Multi-pass membrane protein</topology>
    </subcellularLocation>
</comment>
<dbReference type="InterPro" id="IPR003844">
    <property type="entry name" value="UPF0060"/>
</dbReference>
<comment type="caution">
    <text evidence="6">The sequence shown here is derived from an EMBL/GenBank/DDBJ whole genome shotgun (WGS) entry which is preliminary data.</text>
</comment>
<dbReference type="Proteomes" id="UP000809349">
    <property type="component" value="Unassembled WGS sequence"/>
</dbReference>
<dbReference type="EMBL" id="JAFBIL020000009">
    <property type="protein sequence ID" value="MBZ2209781.1"/>
    <property type="molecule type" value="Genomic_DNA"/>
</dbReference>
<dbReference type="InterPro" id="IPR035952">
    <property type="entry name" value="Rhomboid-like_sf"/>
</dbReference>
<feature type="transmembrane region" description="Helical" evidence="5">
    <location>
        <begin position="63"/>
        <end position="81"/>
    </location>
</feature>
<gene>
    <name evidence="6" type="ORF">I4X03_021155</name>
</gene>
<evidence type="ECO:0000256" key="4">
    <source>
        <dbReference type="ARBA" id="ARBA00023136"/>
    </source>
</evidence>
<evidence type="ECO:0000256" key="2">
    <source>
        <dbReference type="ARBA" id="ARBA00022692"/>
    </source>
</evidence>
<evidence type="ECO:0000313" key="7">
    <source>
        <dbReference type="Proteomes" id="UP000809349"/>
    </source>
</evidence>
<keyword evidence="4 5" id="KW-0472">Membrane</keyword>
<feature type="transmembrane region" description="Helical" evidence="5">
    <location>
        <begin position="12"/>
        <end position="31"/>
    </location>
</feature>
<dbReference type="SUPFAM" id="SSF144091">
    <property type="entry name" value="Rhomboid-like"/>
    <property type="match status" value="1"/>
</dbReference>
<accession>A0ABS7SV17</accession>
<evidence type="ECO:0000313" key="6">
    <source>
        <dbReference type="EMBL" id="MBZ2209781.1"/>
    </source>
</evidence>
<dbReference type="Pfam" id="PF02694">
    <property type="entry name" value="UPF0060"/>
    <property type="match status" value="1"/>
</dbReference>
<keyword evidence="7" id="KW-1185">Reference proteome</keyword>
<evidence type="ECO:0000256" key="1">
    <source>
        <dbReference type="ARBA" id="ARBA00004141"/>
    </source>
</evidence>
<sequence length="110" mass="11881">MRITSPTQRIILYLATGFAETITVVLVLRWTTGMAGVSSLIPASIGLFLFAYLLSLHTSKQKAFTGYAAVFLLIVMLFVLTDDHVDATGHHTRLTSGAAAAIPHRVPRVA</sequence>
<reference evidence="6 7" key="1">
    <citation type="submission" date="2021-01" db="EMBL/GenBank/DDBJ databases">
        <authorList>
            <person name="Ruan W."/>
            <person name="Khan S.A."/>
            <person name="Jeon C.O."/>
        </authorList>
    </citation>
    <scope>NUCLEOTIDE SEQUENCE [LARGE SCALE GENOMIC DNA]</scope>
    <source>
        <strain evidence="6 7">R798</strain>
    </source>
</reference>
<feature type="transmembrane region" description="Helical" evidence="5">
    <location>
        <begin position="37"/>
        <end position="56"/>
    </location>
</feature>
<dbReference type="RefSeq" id="WP_223470444.1">
    <property type="nucleotide sequence ID" value="NZ_JAFBIL020000009.1"/>
</dbReference>
<name>A0ABS7SV17_9BURK</name>
<reference evidence="6 7" key="2">
    <citation type="submission" date="2021-08" db="EMBL/GenBank/DDBJ databases">
        <title>Massilia sp. R798.</title>
        <authorList>
            <person name="Baek J.H."/>
            <person name="Jung H.S."/>
            <person name="Kim K.R."/>
            <person name="Jeon C.O."/>
        </authorList>
    </citation>
    <scope>NUCLEOTIDE SEQUENCE [LARGE SCALE GENOMIC DNA]</scope>
    <source>
        <strain evidence="6 7">R798</strain>
    </source>
</reference>
<evidence type="ECO:0000256" key="3">
    <source>
        <dbReference type="ARBA" id="ARBA00022989"/>
    </source>
</evidence>
<proteinExistence type="predicted"/>
<evidence type="ECO:0000256" key="5">
    <source>
        <dbReference type="SAM" id="Phobius"/>
    </source>
</evidence>